<dbReference type="InterPro" id="IPR029024">
    <property type="entry name" value="TerB-like"/>
</dbReference>
<dbReference type="EMBL" id="BAABAK010000015">
    <property type="protein sequence ID" value="GAA3972722.1"/>
    <property type="molecule type" value="Genomic_DNA"/>
</dbReference>
<accession>A0ABP7PXG6</accession>
<keyword evidence="2" id="KW-1185">Reference proteome</keyword>
<gene>
    <name evidence="1" type="ORF">GCM10022246_26290</name>
</gene>
<dbReference type="Proteomes" id="UP001501081">
    <property type="component" value="Unassembled WGS sequence"/>
</dbReference>
<evidence type="ECO:0000313" key="2">
    <source>
        <dbReference type="Proteomes" id="UP001501081"/>
    </source>
</evidence>
<name>A0ABP7PXG6_9SPHI</name>
<sequence length="115" mass="13372">MACADENFDSPEMKQLYLFAEHRGIETDQLERILTDPLARMSIPTSKGDRIEYLYDLAVMTWADKEITDDEYSTLQKFCRRFQFEDANVDAICAFLLECAKQEMSLTQVLTKIND</sequence>
<organism evidence="1 2">
    <name type="scientific">Pedobacter ginsengiterrae</name>
    <dbReference type="NCBI Taxonomy" id="871696"/>
    <lineage>
        <taxon>Bacteria</taxon>
        <taxon>Pseudomonadati</taxon>
        <taxon>Bacteroidota</taxon>
        <taxon>Sphingobacteriia</taxon>
        <taxon>Sphingobacteriales</taxon>
        <taxon>Sphingobacteriaceae</taxon>
        <taxon>Pedobacter</taxon>
    </lineage>
</organism>
<evidence type="ECO:0008006" key="3">
    <source>
        <dbReference type="Google" id="ProtNLM"/>
    </source>
</evidence>
<comment type="caution">
    <text evidence="1">The sequence shown here is derived from an EMBL/GenBank/DDBJ whole genome shotgun (WGS) entry which is preliminary data.</text>
</comment>
<reference evidence="2" key="1">
    <citation type="journal article" date="2019" name="Int. J. Syst. Evol. Microbiol.">
        <title>The Global Catalogue of Microorganisms (GCM) 10K type strain sequencing project: providing services to taxonomists for standard genome sequencing and annotation.</title>
        <authorList>
            <consortium name="The Broad Institute Genomics Platform"/>
            <consortium name="The Broad Institute Genome Sequencing Center for Infectious Disease"/>
            <person name="Wu L."/>
            <person name="Ma J."/>
        </authorList>
    </citation>
    <scope>NUCLEOTIDE SEQUENCE [LARGE SCALE GENOMIC DNA]</scope>
    <source>
        <strain evidence="2">JCM 17338</strain>
    </source>
</reference>
<proteinExistence type="predicted"/>
<evidence type="ECO:0000313" key="1">
    <source>
        <dbReference type="EMBL" id="GAA3972722.1"/>
    </source>
</evidence>
<dbReference type="SUPFAM" id="SSF158682">
    <property type="entry name" value="TerB-like"/>
    <property type="match status" value="1"/>
</dbReference>
<dbReference type="Gene3D" id="1.10.3680.10">
    <property type="entry name" value="TerB-like"/>
    <property type="match status" value="1"/>
</dbReference>
<protein>
    <recommendedName>
        <fullName evidence="3">Co-chaperone DjlA N-terminal domain-containing protein</fullName>
    </recommendedName>
</protein>